<name>A0A511W5C3_9BACI</name>
<comment type="similarity">
    <text evidence="1">Belongs to the helicase family. UvrD subfamily.</text>
</comment>
<evidence type="ECO:0000259" key="13">
    <source>
        <dbReference type="PROSITE" id="PS51217"/>
    </source>
</evidence>
<dbReference type="OrthoDB" id="9810135at2"/>
<proteinExistence type="inferred from homology"/>
<dbReference type="AlphaFoldDB" id="A0A511W5C3"/>
<feature type="binding site" evidence="11">
    <location>
        <begin position="37"/>
        <end position="44"/>
    </location>
    <ligand>
        <name>ATP</name>
        <dbReference type="ChEBI" id="CHEBI:30616"/>
    </ligand>
</feature>
<dbReference type="EC" id="5.6.2.4" evidence="9"/>
<evidence type="ECO:0000256" key="3">
    <source>
        <dbReference type="ARBA" id="ARBA00022801"/>
    </source>
</evidence>
<comment type="catalytic activity">
    <reaction evidence="10">
        <text>ATP + H2O = ADP + phosphate + H(+)</text>
        <dbReference type="Rhea" id="RHEA:13065"/>
        <dbReference type="ChEBI" id="CHEBI:15377"/>
        <dbReference type="ChEBI" id="CHEBI:15378"/>
        <dbReference type="ChEBI" id="CHEBI:30616"/>
        <dbReference type="ChEBI" id="CHEBI:43474"/>
        <dbReference type="ChEBI" id="CHEBI:456216"/>
        <dbReference type="EC" id="5.6.2.4"/>
    </reaction>
</comment>
<dbReference type="PROSITE" id="PS51198">
    <property type="entry name" value="UVRD_HELICASE_ATP_BIND"/>
    <property type="match status" value="1"/>
</dbReference>
<evidence type="ECO:0000256" key="2">
    <source>
        <dbReference type="ARBA" id="ARBA00022741"/>
    </source>
</evidence>
<evidence type="ECO:0000256" key="7">
    <source>
        <dbReference type="ARBA" id="ARBA00023235"/>
    </source>
</evidence>
<comment type="caution">
    <text evidence="14">The sequence shown here is derived from an EMBL/GenBank/DDBJ whole genome shotgun (WGS) entry which is preliminary data.</text>
</comment>
<dbReference type="PANTHER" id="PTHR11070:SF2">
    <property type="entry name" value="ATP-DEPENDENT DNA HELICASE SRS2"/>
    <property type="match status" value="1"/>
</dbReference>
<keyword evidence="4 11" id="KW-0347">Helicase</keyword>
<evidence type="ECO:0000256" key="1">
    <source>
        <dbReference type="ARBA" id="ARBA00009922"/>
    </source>
</evidence>
<dbReference type="InterPro" id="IPR000212">
    <property type="entry name" value="DNA_helicase_UvrD/REP"/>
</dbReference>
<comment type="catalytic activity">
    <reaction evidence="8">
        <text>Couples ATP hydrolysis with the unwinding of duplex DNA by translocating in the 3'-5' direction.</text>
        <dbReference type="EC" id="5.6.2.4"/>
    </reaction>
</comment>
<gene>
    <name evidence="14" type="ORF">AHA02nite_20560</name>
</gene>
<dbReference type="GO" id="GO:0043138">
    <property type="term" value="F:3'-5' DNA helicase activity"/>
    <property type="evidence" value="ECO:0007669"/>
    <property type="project" value="UniProtKB-EC"/>
</dbReference>
<keyword evidence="3 11" id="KW-0378">Hydrolase</keyword>
<dbReference type="SUPFAM" id="SSF52540">
    <property type="entry name" value="P-loop containing nucleoside triphosphate hydrolases"/>
    <property type="match status" value="1"/>
</dbReference>
<dbReference type="RefSeq" id="WP_146816966.1">
    <property type="nucleotide sequence ID" value="NZ_BJYA01000014.1"/>
</dbReference>
<reference evidence="14 15" key="1">
    <citation type="submission" date="2019-07" db="EMBL/GenBank/DDBJ databases">
        <title>Whole genome shotgun sequence of Alkalibacillus haloalkaliphilus NBRC 103110.</title>
        <authorList>
            <person name="Hosoyama A."/>
            <person name="Uohara A."/>
            <person name="Ohji S."/>
            <person name="Ichikawa N."/>
        </authorList>
    </citation>
    <scope>NUCLEOTIDE SEQUENCE [LARGE SCALE GENOMIC DNA]</scope>
    <source>
        <strain evidence="14 15">NBRC 103110</strain>
    </source>
</reference>
<dbReference type="EMBL" id="BJYA01000014">
    <property type="protein sequence ID" value="GEN46280.1"/>
    <property type="molecule type" value="Genomic_DNA"/>
</dbReference>
<dbReference type="GO" id="GO:0003677">
    <property type="term" value="F:DNA binding"/>
    <property type="evidence" value="ECO:0007669"/>
    <property type="project" value="UniProtKB-KW"/>
</dbReference>
<dbReference type="Gene3D" id="3.40.50.300">
    <property type="entry name" value="P-loop containing nucleotide triphosphate hydrolases"/>
    <property type="match status" value="2"/>
</dbReference>
<evidence type="ECO:0000259" key="12">
    <source>
        <dbReference type="PROSITE" id="PS51198"/>
    </source>
</evidence>
<dbReference type="Gene3D" id="1.10.486.10">
    <property type="entry name" value="PCRA, domain 4"/>
    <property type="match status" value="1"/>
</dbReference>
<feature type="domain" description="UvrD-like helicase ATP-binding" evidence="12">
    <location>
        <begin position="16"/>
        <end position="300"/>
    </location>
</feature>
<evidence type="ECO:0000256" key="11">
    <source>
        <dbReference type="PROSITE-ProRule" id="PRU00560"/>
    </source>
</evidence>
<evidence type="ECO:0000313" key="15">
    <source>
        <dbReference type="Proteomes" id="UP000321440"/>
    </source>
</evidence>
<dbReference type="Proteomes" id="UP000321440">
    <property type="component" value="Unassembled WGS sequence"/>
</dbReference>
<keyword evidence="15" id="KW-1185">Reference proteome</keyword>
<evidence type="ECO:0000313" key="14">
    <source>
        <dbReference type="EMBL" id="GEN46280.1"/>
    </source>
</evidence>
<protein>
    <recommendedName>
        <fullName evidence="9">DNA 3'-5' helicase</fullName>
        <ecNumber evidence="9">5.6.2.4</ecNumber>
    </recommendedName>
</protein>
<feature type="domain" description="UvrD-like helicase C-terminal" evidence="13">
    <location>
        <begin position="301"/>
        <end position="563"/>
    </location>
</feature>
<evidence type="ECO:0000256" key="6">
    <source>
        <dbReference type="ARBA" id="ARBA00023125"/>
    </source>
</evidence>
<evidence type="ECO:0000256" key="9">
    <source>
        <dbReference type="ARBA" id="ARBA00034808"/>
    </source>
</evidence>
<accession>A0A511W5C3</accession>
<dbReference type="CDD" id="cd17932">
    <property type="entry name" value="DEXQc_UvrD"/>
    <property type="match status" value="1"/>
</dbReference>
<dbReference type="GO" id="GO:0033202">
    <property type="term" value="C:DNA helicase complex"/>
    <property type="evidence" value="ECO:0007669"/>
    <property type="project" value="TreeGrafter"/>
</dbReference>
<dbReference type="Pfam" id="PF13361">
    <property type="entry name" value="UvrD_C"/>
    <property type="match status" value="1"/>
</dbReference>
<dbReference type="InterPro" id="IPR014017">
    <property type="entry name" value="DNA_helicase_UvrD-like_C"/>
</dbReference>
<evidence type="ECO:0000256" key="8">
    <source>
        <dbReference type="ARBA" id="ARBA00034617"/>
    </source>
</evidence>
<dbReference type="GO" id="GO:0005524">
    <property type="term" value="F:ATP binding"/>
    <property type="evidence" value="ECO:0007669"/>
    <property type="project" value="UniProtKB-UniRule"/>
</dbReference>
<keyword evidence="6" id="KW-0238">DNA-binding</keyword>
<dbReference type="InterPro" id="IPR013986">
    <property type="entry name" value="DExx_box_DNA_helicase_dom_sf"/>
</dbReference>
<keyword evidence="2 11" id="KW-0547">Nucleotide-binding</keyword>
<keyword evidence="5 11" id="KW-0067">ATP-binding</keyword>
<organism evidence="14 15">
    <name type="scientific">Alkalibacillus haloalkaliphilus</name>
    <dbReference type="NCBI Taxonomy" id="94136"/>
    <lineage>
        <taxon>Bacteria</taxon>
        <taxon>Bacillati</taxon>
        <taxon>Bacillota</taxon>
        <taxon>Bacilli</taxon>
        <taxon>Bacillales</taxon>
        <taxon>Bacillaceae</taxon>
        <taxon>Alkalibacillus</taxon>
    </lineage>
</organism>
<sequence>MNLHPFLHRKQHELGIALNEVQQQAVLTTEGPLLLLASPGSGKTTTIIMRIGYLIEEKGIRPERIKAVTFSRASAADMKERYQAFFPNLEAVDFSTIHSLAFQVVREYLRKQCVTYELIEGEVDRPQYHKRMLLRDLYSQLNEESITDDQLEELSTYISLVKNKLLPNEQWQEVECDVTNAYEILKQYESFKQQTASHLLVDYDDMLTIAHEAFENDNDLLLKYQNQFDYILTDESQDTSRVQHAIIEKLVNNHQNLCVVADDDQSIYTWRAAEPKYLLDFQKVYPNAQILKMEQNYRSSQEIVQTANRFIKQNKNRYDKNMFTENSTHEQVQLKSFHSDREQIEYVIEELQKAKGYQNIALLYRNNSSSIVLADALNEAGIPFYMKDSDHRFFNHWVVQDILNFMRLAYDPTRMDIFEKVFSKFHGYLSKYQVEQARRVSTNQSVFEKLITYGQLKDFQLKKFKHYQSVYQKMHEYSPKEVIRQIRKELGYERVVKDMCKRLGFNEEGLMETLNLLEVIAEKADDMVSFAKRLQHLETLMKESKFNKHQDAVTLSTFHSAKGLEFPTVFMVDLIQGVIPARSDIEAYKEGDKEPMEEAVRLFYVGMTRAETRLELLTYEKKFNAKVQPSKLYFDVNRIVNPSKQKPKPEVKKKQHNPNAIQSEEEVSVGLKVKHRVFGEGEIVDHMSDYIMVQFEGDMKELALKTCVEFGLIEILDQSV</sequence>
<dbReference type="Pfam" id="PF00580">
    <property type="entry name" value="UvrD-helicase"/>
    <property type="match status" value="1"/>
</dbReference>
<evidence type="ECO:0000256" key="10">
    <source>
        <dbReference type="ARBA" id="ARBA00048988"/>
    </source>
</evidence>
<evidence type="ECO:0000256" key="5">
    <source>
        <dbReference type="ARBA" id="ARBA00022840"/>
    </source>
</evidence>
<dbReference type="InterPro" id="IPR014016">
    <property type="entry name" value="UvrD-like_ATP-bd"/>
</dbReference>
<dbReference type="GO" id="GO:0016887">
    <property type="term" value="F:ATP hydrolysis activity"/>
    <property type="evidence" value="ECO:0007669"/>
    <property type="project" value="RHEA"/>
</dbReference>
<dbReference type="GO" id="GO:0000725">
    <property type="term" value="P:recombinational repair"/>
    <property type="evidence" value="ECO:0007669"/>
    <property type="project" value="TreeGrafter"/>
</dbReference>
<dbReference type="PROSITE" id="PS51217">
    <property type="entry name" value="UVRD_HELICASE_CTER"/>
    <property type="match status" value="1"/>
</dbReference>
<dbReference type="Gene3D" id="1.10.10.160">
    <property type="match status" value="1"/>
</dbReference>
<evidence type="ECO:0000256" key="4">
    <source>
        <dbReference type="ARBA" id="ARBA00022806"/>
    </source>
</evidence>
<dbReference type="GO" id="GO:0005829">
    <property type="term" value="C:cytosol"/>
    <property type="evidence" value="ECO:0007669"/>
    <property type="project" value="TreeGrafter"/>
</dbReference>
<keyword evidence="7" id="KW-0413">Isomerase</keyword>
<dbReference type="PANTHER" id="PTHR11070">
    <property type="entry name" value="UVRD / RECB / PCRA DNA HELICASE FAMILY MEMBER"/>
    <property type="match status" value="1"/>
</dbReference>
<dbReference type="InterPro" id="IPR027417">
    <property type="entry name" value="P-loop_NTPase"/>
</dbReference>